<evidence type="ECO:0000313" key="2">
    <source>
        <dbReference type="EMBL" id="EUA07360.1"/>
    </source>
</evidence>
<dbReference type="EMBL" id="JAOB01000093">
    <property type="protein sequence ID" value="EUA07360.1"/>
    <property type="molecule type" value="Genomic_DNA"/>
</dbReference>
<feature type="region of interest" description="Disordered" evidence="1">
    <location>
        <begin position="16"/>
        <end position="39"/>
    </location>
</feature>
<organism evidence="2">
    <name type="scientific">Mycobacterium xenopi 4042</name>
    <dbReference type="NCBI Taxonomy" id="1299334"/>
    <lineage>
        <taxon>Bacteria</taxon>
        <taxon>Bacillati</taxon>
        <taxon>Actinomycetota</taxon>
        <taxon>Actinomycetes</taxon>
        <taxon>Mycobacteriales</taxon>
        <taxon>Mycobacteriaceae</taxon>
        <taxon>Mycobacterium</taxon>
    </lineage>
</organism>
<feature type="region of interest" description="Disordered" evidence="1">
    <location>
        <begin position="56"/>
        <end position="84"/>
    </location>
</feature>
<dbReference type="AlphaFoldDB" id="X7YLW3"/>
<name>X7YLW3_MYCXE</name>
<proteinExistence type="predicted"/>
<accession>X7YLW3</accession>
<protein>
    <submittedName>
        <fullName evidence="2">Uncharacterized protein</fullName>
    </submittedName>
</protein>
<gene>
    <name evidence="2" type="ORF">I553_0435</name>
</gene>
<sequence length="84" mass="8925">MTALLRAIRPVERALTGYAAGKPRKPQRTNGSHRDSGQCLTGAQTFVDLHPRAMSAGKAATPVPHAGFPVTLPPTPWRTEPGAQ</sequence>
<comment type="caution">
    <text evidence="2">The sequence shown here is derived from an EMBL/GenBank/DDBJ whole genome shotgun (WGS) entry which is preliminary data.</text>
</comment>
<evidence type="ECO:0000256" key="1">
    <source>
        <dbReference type="SAM" id="MobiDB-lite"/>
    </source>
</evidence>
<reference evidence="2" key="1">
    <citation type="submission" date="2014-01" db="EMBL/GenBank/DDBJ databases">
        <authorList>
            <person name="Brown-Elliot B."/>
            <person name="Wallace R."/>
            <person name="Lenaerts A."/>
            <person name="Ordway D."/>
            <person name="DeGroote M.A."/>
            <person name="Parker T."/>
            <person name="Sizemore C."/>
            <person name="Tallon L.J."/>
            <person name="Sadzewicz L.K."/>
            <person name="Sengamalay N."/>
            <person name="Fraser C.M."/>
            <person name="Hine E."/>
            <person name="Shefchek K.A."/>
            <person name="Das S.P."/>
            <person name="Tettelin H."/>
        </authorList>
    </citation>
    <scope>NUCLEOTIDE SEQUENCE [LARGE SCALE GENOMIC DNA]</scope>
    <source>
        <strain evidence="2">4042</strain>
    </source>
</reference>